<protein>
    <submittedName>
        <fullName evidence="2">Uncharacterized protein</fullName>
    </submittedName>
</protein>
<feature type="compositionally biased region" description="Polar residues" evidence="1">
    <location>
        <begin position="95"/>
        <end position="111"/>
    </location>
</feature>
<dbReference type="AlphaFoldDB" id="A0A4Z1FEY8"/>
<reference evidence="2 3" key="1">
    <citation type="submission" date="2017-12" db="EMBL/GenBank/DDBJ databases">
        <title>Comparative genomics of Botrytis spp.</title>
        <authorList>
            <person name="Valero-Jimenez C.A."/>
            <person name="Tapia P."/>
            <person name="Veloso J."/>
            <person name="Silva-Moreno E."/>
            <person name="Staats M."/>
            <person name="Valdes J.H."/>
            <person name="Van Kan J.A.L."/>
        </authorList>
    </citation>
    <scope>NUCLEOTIDE SEQUENCE [LARGE SCALE GENOMIC DNA]</scope>
    <source>
        <strain evidence="2 3">Bp0003</strain>
    </source>
</reference>
<accession>A0A4Z1FEY8</accession>
<name>A0A4Z1FEY8_9HELO</name>
<feature type="compositionally biased region" description="Basic and acidic residues" evidence="1">
    <location>
        <begin position="127"/>
        <end position="136"/>
    </location>
</feature>
<comment type="caution">
    <text evidence="2">The sequence shown here is derived from an EMBL/GenBank/DDBJ whole genome shotgun (WGS) entry which is preliminary data.</text>
</comment>
<sequence length="296" mass="33473">MKTNSSGLREQNGATKREERRDKPRGSKPLYLENPKYTSARGPELDLWHPKPDQVEYTAAQVYQGLQRLNFETGRENEADDQSNANEHSAARRNTPLQQRSPPKPKATSTLAPPKKHNNGRIKRKPISKEPAKKSDFTLLSQIEYGNVLATGVNTSYQPPPKATIPSQSRPKHKILDIQKKSSSHHGAHSDVASDFNDDSRKRTRGQNQGIIIPKTRENPTLPPGNVHKEDESPTSRQRPQLSRQRPVAHQNRRPIATDMQDSRQVPDSVPRSHTNQRNGSQPPVNYSYPSRRLRP</sequence>
<dbReference type="EMBL" id="PQXI01000141">
    <property type="protein sequence ID" value="TGO23186.1"/>
    <property type="molecule type" value="Genomic_DNA"/>
</dbReference>
<feature type="region of interest" description="Disordered" evidence="1">
    <location>
        <begin position="68"/>
        <end position="136"/>
    </location>
</feature>
<evidence type="ECO:0000313" key="2">
    <source>
        <dbReference type="EMBL" id="TGO23186.1"/>
    </source>
</evidence>
<feature type="compositionally biased region" description="Basic residues" evidence="1">
    <location>
        <begin position="114"/>
        <end position="126"/>
    </location>
</feature>
<gene>
    <name evidence="2" type="ORF">BPAE_0141g00160</name>
</gene>
<feature type="region of interest" description="Disordered" evidence="1">
    <location>
        <begin position="1"/>
        <end position="49"/>
    </location>
</feature>
<evidence type="ECO:0000256" key="1">
    <source>
        <dbReference type="SAM" id="MobiDB-lite"/>
    </source>
</evidence>
<feature type="compositionally biased region" description="Polar residues" evidence="1">
    <location>
        <begin position="1"/>
        <end position="14"/>
    </location>
</feature>
<feature type="region of interest" description="Disordered" evidence="1">
    <location>
        <begin position="152"/>
        <end position="296"/>
    </location>
</feature>
<keyword evidence="3" id="KW-1185">Reference proteome</keyword>
<feature type="compositionally biased region" description="Basic and acidic residues" evidence="1">
    <location>
        <begin position="15"/>
        <end position="25"/>
    </location>
</feature>
<dbReference type="Proteomes" id="UP000297910">
    <property type="component" value="Unassembled WGS sequence"/>
</dbReference>
<feature type="compositionally biased region" description="Low complexity" evidence="1">
    <location>
        <begin position="235"/>
        <end position="246"/>
    </location>
</feature>
<feature type="compositionally biased region" description="Polar residues" evidence="1">
    <location>
        <begin position="272"/>
        <end position="289"/>
    </location>
</feature>
<evidence type="ECO:0000313" key="3">
    <source>
        <dbReference type="Proteomes" id="UP000297910"/>
    </source>
</evidence>
<organism evidence="2 3">
    <name type="scientific">Botrytis paeoniae</name>
    <dbReference type="NCBI Taxonomy" id="278948"/>
    <lineage>
        <taxon>Eukaryota</taxon>
        <taxon>Fungi</taxon>
        <taxon>Dikarya</taxon>
        <taxon>Ascomycota</taxon>
        <taxon>Pezizomycotina</taxon>
        <taxon>Leotiomycetes</taxon>
        <taxon>Helotiales</taxon>
        <taxon>Sclerotiniaceae</taxon>
        <taxon>Botrytis</taxon>
    </lineage>
</organism>
<proteinExistence type="predicted"/>